<keyword evidence="1" id="KW-0812">Transmembrane</keyword>
<evidence type="ECO:0000256" key="1">
    <source>
        <dbReference type="SAM" id="Phobius"/>
    </source>
</evidence>
<feature type="transmembrane region" description="Helical" evidence="1">
    <location>
        <begin position="50"/>
        <end position="71"/>
    </location>
</feature>
<sequence length="176" mass="20393">MWCDNCFLLFPLRAGAISLGVIMTMYQIVGGALLFTYGDFFFFHLNESSIYGGYAFAQAAMSIIAVIAFSMRSETFANFNLRVYPIIIILGLTRGIIMAWSLDHYKDRITWECDHGVTDDRILPVKFCDNDLKTLIALFSMFLIVDFGLMCYFYFMIWRFVVKLQHYPFQGKFSFS</sequence>
<name>A0A9N9BMZ8_9GLOM</name>
<proteinExistence type="predicted"/>
<dbReference type="AlphaFoldDB" id="A0A9N9BMZ8"/>
<reference evidence="2" key="1">
    <citation type="submission" date="2021-06" db="EMBL/GenBank/DDBJ databases">
        <authorList>
            <person name="Kallberg Y."/>
            <person name="Tangrot J."/>
            <person name="Rosling A."/>
        </authorList>
    </citation>
    <scope>NUCLEOTIDE SEQUENCE</scope>
    <source>
        <strain evidence="2">AZ414A</strain>
    </source>
</reference>
<dbReference type="Proteomes" id="UP000789706">
    <property type="component" value="Unassembled WGS sequence"/>
</dbReference>
<keyword evidence="1" id="KW-1133">Transmembrane helix</keyword>
<gene>
    <name evidence="2" type="ORF">DEBURN_LOCUS8212</name>
</gene>
<evidence type="ECO:0000313" key="3">
    <source>
        <dbReference type="Proteomes" id="UP000789706"/>
    </source>
</evidence>
<keyword evidence="1" id="KW-0472">Membrane</keyword>
<feature type="transmembrane region" description="Helical" evidence="1">
    <location>
        <begin position="83"/>
        <end position="102"/>
    </location>
</feature>
<feature type="transmembrane region" description="Helical" evidence="1">
    <location>
        <begin position="12"/>
        <end position="38"/>
    </location>
</feature>
<evidence type="ECO:0000313" key="2">
    <source>
        <dbReference type="EMBL" id="CAG8573642.1"/>
    </source>
</evidence>
<dbReference type="OrthoDB" id="2371309at2759"/>
<comment type="caution">
    <text evidence="2">The sequence shown here is derived from an EMBL/GenBank/DDBJ whole genome shotgun (WGS) entry which is preliminary data.</text>
</comment>
<organism evidence="2 3">
    <name type="scientific">Diversispora eburnea</name>
    <dbReference type="NCBI Taxonomy" id="1213867"/>
    <lineage>
        <taxon>Eukaryota</taxon>
        <taxon>Fungi</taxon>
        <taxon>Fungi incertae sedis</taxon>
        <taxon>Mucoromycota</taxon>
        <taxon>Glomeromycotina</taxon>
        <taxon>Glomeromycetes</taxon>
        <taxon>Diversisporales</taxon>
        <taxon>Diversisporaceae</taxon>
        <taxon>Diversispora</taxon>
    </lineage>
</organism>
<accession>A0A9N9BMZ8</accession>
<protein>
    <submittedName>
        <fullName evidence="2">9638_t:CDS:1</fullName>
    </submittedName>
</protein>
<dbReference type="EMBL" id="CAJVPK010001147">
    <property type="protein sequence ID" value="CAG8573642.1"/>
    <property type="molecule type" value="Genomic_DNA"/>
</dbReference>
<keyword evidence="3" id="KW-1185">Reference proteome</keyword>
<feature type="transmembrane region" description="Helical" evidence="1">
    <location>
        <begin position="135"/>
        <end position="155"/>
    </location>
</feature>